<evidence type="ECO:0000256" key="2">
    <source>
        <dbReference type="ARBA" id="ARBA00022692"/>
    </source>
</evidence>
<dbReference type="Gene3D" id="3.30.750.24">
    <property type="entry name" value="STAS domain"/>
    <property type="match status" value="1"/>
</dbReference>
<keyword evidence="4 5" id="KW-0472">Membrane</keyword>
<organism evidence="7 8">
    <name type="scientific">Peteryoungia ipomoeae</name>
    <dbReference type="NCBI Taxonomy" id="1210932"/>
    <lineage>
        <taxon>Bacteria</taxon>
        <taxon>Pseudomonadati</taxon>
        <taxon>Pseudomonadota</taxon>
        <taxon>Alphaproteobacteria</taxon>
        <taxon>Hyphomicrobiales</taxon>
        <taxon>Rhizobiaceae</taxon>
        <taxon>Peteryoungia</taxon>
    </lineage>
</organism>
<evidence type="ECO:0000256" key="3">
    <source>
        <dbReference type="ARBA" id="ARBA00022989"/>
    </source>
</evidence>
<feature type="transmembrane region" description="Helical" evidence="5">
    <location>
        <begin position="26"/>
        <end position="47"/>
    </location>
</feature>
<feature type="transmembrane region" description="Helical" evidence="5">
    <location>
        <begin position="124"/>
        <end position="145"/>
    </location>
</feature>
<proteinExistence type="predicted"/>
<evidence type="ECO:0000256" key="1">
    <source>
        <dbReference type="ARBA" id="ARBA00004141"/>
    </source>
</evidence>
<dbReference type="InterPro" id="IPR001902">
    <property type="entry name" value="SLC26A/SulP_fam"/>
</dbReference>
<feature type="transmembrane region" description="Helical" evidence="5">
    <location>
        <begin position="53"/>
        <end position="70"/>
    </location>
</feature>
<evidence type="ECO:0000256" key="5">
    <source>
        <dbReference type="SAM" id="Phobius"/>
    </source>
</evidence>
<dbReference type="PROSITE" id="PS50801">
    <property type="entry name" value="STAS"/>
    <property type="match status" value="1"/>
</dbReference>
<dbReference type="Pfam" id="PF00916">
    <property type="entry name" value="Sulfate_transp"/>
    <property type="match status" value="1"/>
</dbReference>
<dbReference type="PANTHER" id="PTHR11814">
    <property type="entry name" value="SULFATE TRANSPORTER"/>
    <property type="match status" value="1"/>
</dbReference>
<name>A0A4S8P4I0_9HYPH</name>
<feature type="transmembrane region" description="Helical" evidence="5">
    <location>
        <begin position="203"/>
        <end position="225"/>
    </location>
</feature>
<comment type="subcellular location">
    <subcellularLocation>
        <location evidence="1">Membrane</location>
        <topology evidence="1">Multi-pass membrane protein</topology>
    </subcellularLocation>
</comment>
<feature type="transmembrane region" description="Helical" evidence="5">
    <location>
        <begin position="245"/>
        <end position="271"/>
    </location>
</feature>
<keyword evidence="8" id="KW-1185">Reference proteome</keyword>
<comment type="caution">
    <text evidence="7">The sequence shown here is derived from an EMBL/GenBank/DDBJ whole genome shotgun (WGS) entry which is preliminary data.</text>
</comment>
<feature type="transmembrane region" description="Helical" evidence="5">
    <location>
        <begin position="97"/>
        <end position="117"/>
    </location>
</feature>
<dbReference type="SUPFAM" id="SSF52091">
    <property type="entry name" value="SpoIIaa-like"/>
    <property type="match status" value="1"/>
</dbReference>
<dbReference type="InterPro" id="IPR036513">
    <property type="entry name" value="STAS_dom_sf"/>
</dbReference>
<dbReference type="InterPro" id="IPR011547">
    <property type="entry name" value="SLC26A/SulP_dom"/>
</dbReference>
<dbReference type="Pfam" id="PF01740">
    <property type="entry name" value="STAS"/>
    <property type="match status" value="1"/>
</dbReference>
<dbReference type="RefSeq" id="WP_136596828.1">
    <property type="nucleotide sequence ID" value="NZ_STGV01000001.1"/>
</dbReference>
<dbReference type="OrthoDB" id="9769739at2"/>
<dbReference type="EMBL" id="STGV01000001">
    <property type="protein sequence ID" value="THV24980.1"/>
    <property type="molecule type" value="Genomic_DNA"/>
</dbReference>
<dbReference type="GO" id="GO:0055085">
    <property type="term" value="P:transmembrane transport"/>
    <property type="evidence" value="ECO:0007669"/>
    <property type="project" value="InterPro"/>
</dbReference>
<evidence type="ECO:0000259" key="6">
    <source>
        <dbReference type="PROSITE" id="PS50801"/>
    </source>
</evidence>
<reference evidence="7 8" key="1">
    <citation type="submission" date="2019-04" db="EMBL/GenBank/DDBJ databases">
        <title>Genome sequence of strain shin9-1.</title>
        <authorList>
            <person name="Gao J."/>
            <person name="Sun J."/>
        </authorList>
    </citation>
    <scope>NUCLEOTIDE SEQUENCE [LARGE SCALE GENOMIC DNA]</scope>
    <source>
        <strain evidence="8">shin9-1</strain>
    </source>
</reference>
<feature type="transmembrane region" description="Helical" evidence="5">
    <location>
        <begin position="292"/>
        <end position="310"/>
    </location>
</feature>
<evidence type="ECO:0000313" key="7">
    <source>
        <dbReference type="EMBL" id="THV24980.1"/>
    </source>
</evidence>
<dbReference type="GO" id="GO:0016020">
    <property type="term" value="C:membrane"/>
    <property type="evidence" value="ECO:0007669"/>
    <property type="project" value="UniProtKB-SubCell"/>
</dbReference>
<keyword evidence="2 5" id="KW-0812">Transmembrane</keyword>
<gene>
    <name evidence="7" type="ORF">FAA97_01870</name>
</gene>
<evidence type="ECO:0000313" key="8">
    <source>
        <dbReference type="Proteomes" id="UP000308828"/>
    </source>
</evidence>
<dbReference type="CDD" id="cd07042">
    <property type="entry name" value="STAS_SulP_like_sulfate_transporter"/>
    <property type="match status" value="1"/>
</dbReference>
<dbReference type="InterPro" id="IPR002645">
    <property type="entry name" value="STAS_dom"/>
</dbReference>
<protein>
    <submittedName>
        <fullName evidence="7">SulP family inorganic anion transporter</fullName>
    </submittedName>
</protein>
<feature type="transmembrane region" description="Helical" evidence="5">
    <location>
        <begin position="330"/>
        <end position="359"/>
    </location>
</feature>
<keyword evidence="3 5" id="KW-1133">Transmembrane helix</keyword>
<feature type="transmembrane region" description="Helical" evidence="5">
    <location>
        <begin position="165"/>
        <end position="191"/>
    </location>
</feature>
<sequence>MREALLPKSVSVYREGYSVSRLQADALAGLTVAIVALPLSMAIAIASGVTPDRGLYTAIIGGFFVSLLGGSRHQIGGPAGAFIVLVAATVSRHGIDGLLLATAMSGVLLALAGFFRLGDYIKFIPYPVTVGFTAGIAVIIFSSQISELLGLQLTGPEPGPLLEKLPALANSLTTISPAAAGIASLTILTILAIRHYRPHWPGLLIAVISASLAAALLELPVPTIGTKFGGIPSSLPVPTLPDLSLQLAIAVLPDAIAFALLGAIESLLSAVVADGMTGRRHRSNTELVAQGVANIASALFGGICVTGTIARTATNVRAGATSPVSGMLHAVFLLAFMLIAAPLASYIPLAALAGVLAVVSWNMIERPAIAALIRTSRAETVILAVTFLLVVFRDLTEGILVGFALASVQFIHQMASRLQVASRETERPVDGSDAETIVYRLDGAFFFGAVATATAVLDRIGDQHRNLVLDCSGIVFIDASGINALAGVVRSAARHGTRVYIVSSRPDLHAMLLHHEISDATARFEPDMQSAMRTIATRRKAA</sequence>
<feature type="domain" description="STAS" evidence="6">
    <location>
        <begin position="437"/>
        <end position="535"/>
    </location>
</feature>
<dbReference type="AlphaFoldDB" id="A0A4S8P4I0"/>
<dbReference type="Proteomes" id="UP000308828">
    <property type="component" value="Unassembled WGS sequence"/>
</dbReference>
<accession>A0A4S8P4I0</accession>
<evidence type="ECO:0000256" key="4">
    <source>
        <dbReference type="ARBA" id="ARBA00023136"/>
    </source>
</evidence>